<dbReference type="Proteomes" id="UP001219518">
    <property type="component" value="Unassembled WGS sequence"/>
</dbReference>
<reference evidence="1" key="2">
    <citation type="journal article" date="2023" name="BMC Genomics">
        <title>Pest status, molecular evolution, and epigenetic factors derived from the genome assembly of Frankliniella fusca, a thysanopteran phytovirus vector.</title>
        <authorList>
            <person name="Catto M.A."/>
            <person name="Labadie P.E."/>
            <person name="Jacobson A.L."/>
            <person name="Kennedy G.G."/>
            <person name="Srinivasan R."/>
            <person name="Hunt B.G."/>
        </authorList>
    </citation>
    <scope>NUCLEOTIDE SEQUENCE</scope>
    <source>
        <strain evidence="1">PL_HMW_Pooled</strain>
    </source>
</reference>
<gene>
    <name evidence="1" type="ORF">KUF71_002694</name>
</gene>
<evidence type="ECO:0000313" key="1">
    <source>
        <dbReference type="EMBL" id="KAK3932723.1"/>
    </source>
</evidence>
<dbReference type="GO" id="GO:0003676">
    <property type="term" value="F:nucleic acid binding"/>
    <property type="evidence" value="ECO:0007669"/>
    <property type="project" value="InterPro"/>
</dbReference>
<proteinExistence type="predicted"/>
<evidence type="ECO:0000313" key="2">
    <source>
        <dbReference type="Proteomes" id="UP001219518"/>
    </source>
</evidence>
<protein>
    <submittedName>
        <fullName evidence="1">Transposable element Tcb1 transposase</fullName>
    </submittedName>
</protein>
<keyword evidence="2" id="KW-1185">Reference proteome</keyword>
<dbReference type="InterPro" id="IPR036397">
    <property type="entry name" value="RNaseH_sf"/>
</dbReference>
<dbReference type="AlphaFoldDB" id="A0AAE1I3R7"/>
<dbReference type="EMBL" id="JAHWGI010001439">
    <property type="protein sequence ID" value="KAK3932723.1"/>
    <property type="molecule type" value="Genomic_DNA"/>
</dbReference>
<dbReference type="Gene3D" id="3.30.420.10">
    <property type="entry name" value="Ribonuclease H-like superfamily/Ribonuclease H"/>
    <property type="match status" value="2"/>
</dbReference>
<reference evidence="1" key="1">
    <citation type="submission" date="2021-07" db="EMBL/GenBank/DDBJ databases">
        <authorList>
            <person name="Catto M.A."/>
            <person name="Jacobson A."/>
            <person name="Kennedy G."/>
            <person name="Labadie P."/>
            <person name="Hunt B.G."/>
            <person name="Srinivasan R."/>
        </authorList>
    </citation>
    <scope>NUCLEOTIDE SEQUENCE</scope>
    <source>
        <strain evidence="1">PL_HMW_Pooled</strain>
        <tissue evidence="1">Head</tissue>
    </source>
</reference>
<sequence>MFSDECRFALRKCDGRKKVSRRRGTRDQHFQGKTAFGGGSIMFWGGGMMFGRKMALVEIPHPGGLNQQRYIAEVLVPHVLGRNRAHLHPAAGQRDGTRRQSITKVRAMLPLPDNMDELRAAVLRAWDEVTVEEVNNLVISMPNRCRAVARARGGNTPY</sequence>
<organism evidence="1 2">
    <name type="scientific">Frankliniella fusca</name>
    <dbReference type="NCBI Taxonomy" id="407009"/>
    <lineage>
        <taxon>Eukaryota</taxon>
        <taxon>Metazoa</taxon>
        <taxon>Ecdysozoa</taxon>
        <taxon>Arthropoda</taxon>
        <taxon>Hexapoda</taxon>
        <taxon>Insecta</taxon>
        <taxon>Pterygota</taxon>
        <taxon>Neoptera</taxon>
        <taxon>Paraneoptera</taxon>
        <taxon>Thysanoptera</taxon>
        <taxon>Terebrantia</taxon>
        <taxon>Thripoidea</taxon>
        <taxon>Thripidae</taxon>
        <taxon>Frankliniella</taxon>
    </lineage>
</organism>
<accession>A0AAE1I3R7</accession>
<name>A0AAE1I3R7_9NEOP</name>
<comment type="caution">
    <text evidence="1">The sequence shown here is derived from an EMBL/GenBank/DDBJ whole genome shotgun (WGS) entry which is preliminary data.</text>
</comment>